<feature type="region of interest" description="Disordered" evidence="1">
    <location>
        <begin position="75"/>
        <end position="136"/>
    </location>
</feature>
<comment type="caution">
    <text evidence="2">The sequence shown here is derived from an EMBL/GenBank/DDBJ whole genome shotgun (WGS) entry which is preliminary data.</text>
</comment>
<dbReference type="Proteomes" id="UP000721236">
    <property type="component" value="Unassembled WGS sequence"/>
</dbReference>
<gene>
    <name evidence="2" type="ORF">LMG21510_03535</name>
</gene>
<evidence type="ECO:0000313" key="3">
    <source>
        <dbReference type="Proteomes" id="UP000721236"/>
    </source>
</evidence>
<feature type="compositionally biased region" description="Basic and acidic residues" evidence="1">
    <location>
        <begin position="122"/>
        <end position="136"/>
    </location>
</feature>
<keyword evidence="3" id="KW-1185">Reference proteome</keyword>
<evidence type="ECO:0000313" key="2">
    <source>
        <dbReference type="EMBL" id="CAG9178259.1"/>
    </source>
</evidence>
<feature type="compositionally biased region" description="Basic and acidic residues" evidence="1">
    <location>
        <begin position="94"/>
        <end position="110"/>
    </location>
</feature>
<sequence>MTSHPLPAACTDEPEPLPAARGLSSLAALLAGTALALSVSTGAIAQPADSQESGALSQQELNEINNKPIAPAVKSQLNHPREPSFQLNEADGTQVREYRDKRGQQADIEVRSGMGTSYQMSRPEDSSPRIRDRDVNRVPSVRVLQF</sequence>
<proteinExistence type="predicted"/>
<dbReference type="RefSeq" id="WP_224043043.1">
    <property type="nucleotide sequence ID" value="NZ_CAJZAH010000003.1"/>
</dbReference>
<organism evidence="2 3">
    <name type="scientific">Cupriavidus respiraculi</name>
    <dbReference type="NCBI Taxonomy" id="195930"/>
    <lineage>
        <taxon>Bacteria</taxon>
        <taxon>Pseudomonadati</taxon>
        <taxon>Pseudomonadota</taxon>
        <taxon>Betaproteobacteria</taxon>
        <taxon>Burkholderiales</taxon>
        <taxon>Burkholderiaceae</taxon>
        <taxon>Cupriavidus</taxon>
    </lineage>
</organism>
<protein>
    <recommendedName>
        <fullName evidence="4">DUF2782 domain-containing protein</fullName>
    </recommendedName>
</protein>
<evidence type="ECO:0000256" key="1">
    <source>
        <dbReference type="SAM" id="MobiDB-lite"/>
    </source>
</evidence>
<dbReference type="EMBL" id="CAJZAH010000003">
    <property type="protein sequence ID" value="CAG9178259.1"/>
    <property type="molecule type" value="Genomic_DNA"/>
</dbReference>
<evidence type="ECO:0008006" key="4">
    <source>
        <dbReference type="Google" id="ProtNLM"/>
    </source>
</evidence>
<name>A0ABM8XDY7_9BURK</name>
<reference evidence="2 3" key="1">
    <citation type="submission" date="2021-08" db="EMBL/GenBank/DDBJ databases">
        <authorList>
            <person name="Peeters C."/>
        </authorList>
    </citation>
    <scope>NUCLEOTIDE SEQUENCE [LARGE SCALE GENOMIC DNA]</scope>
    <source>
        <strain evidence="2 3">LMG 21510</strain>
    </source>
</reference>
<accession>A0ABM8XDY7</accession>